<name>A0AA89BTC5_PINIB</name>
<dbReference type="InterPro" id="IPR041588">
    <property type="entry name" value="Integrase_H2C2"/>
</dbReference>
<dbReference type="InterPro" id="IPR003309">
    <property type="entry name" value="SCAN_dom"/>
</dbReference>
<sequence length="697" mass="78981">MESLNELIEQGKALGYEDEQLQNFVKDQQALLSEERAAKRQQEKENLEMKAAFDRERIDQEMKKKQLEHDLELDLLTKKSKLKSVKSEDQTLVKPKVPKLPAYDDVRDDMDSYLRRFERYAEVMKWDKAMWATNLSALLKGRALDVYALLPPHQACDYVALKTALLKRFDLTEDGFKRKFRSCRPEGSETFAQYSVRLSSYLQRWIEMSRSTQTFNGLYDLVMREQFLQICNRDLSLFLKERTPESISEMATLADQFREARLTNALSLTSRSLPSGQIVKVPQQVSQQVFNKENKSENQNVSEKKSFVPKSERRCYKCGQLGHIASECKPKPKDKCQAIVSEGDTDENIEPDTTQTCGACIIPSDCVISNTAILSNSGTSLVSSCGYKSSVMPTSSGFVDGNPVNVLRDTGCSGIVVRQSKIDETNLTGKFQVCVLADGTKVKVPVAMIMIDTPYLSGKYEAWCMQSPVYDLIIGNVKEVRSPGNPDTKWSPVQAVETRQQTKQIGKPPVKLKVPEIVKSSVTPDEICKAQKDDKTLTKLWDLAMKHESRVVKQGSVRWIISHDMLFREFTSQDGKVTSQLIVPKSMRETVMKLAHESIMSGHLATRRSVARVLAEFYWPGVQSDVKRFCQSCDVCQRTVSKGKVMRVPLDKMPLIEEPFNRVAIDLVGPLHPPTDKKNRYILTLVDYATRYPEAVA</sequence>
<dbReference type="InterPro" id="IPR038269">
    <property type="entry name" value="SCAN_sf"/>
</dbReference>
<dbReference type="GO" id="GO:0003676">
    <property type="term" value="F:nucleic acid binding"/>
    <property type="evidence" value="ECO:0007669"/>
    <property type="project" value="InterPro"/>
</dbReference>
<dbReference type="Gene3D" id="1.10.340.70">
    <property type="match status" value="1"/>
</dbReference>
<proteinExistence type="predicted"/>
<feature type="coiled-coil region" evidence="2">
    <location>
        <begin position="25"/>
        <end position="64"/>
    </location>
</feature>
<dbReference type="Gene3D" id="1.10.4020.10">
    <property type="entry name" value="DNA breaking-rejoining enzymes"/>
    <property type="match status" value="1"/>
</dbReference>
<evidence type="ECO:0000256" key="2">
    <source>
        <dbReference type="SAM" id="Coils"/>
    </source>
</evidence>
<dbReference type="Pfam" id="PF17921">
    <property type="entry name" value="Integrase_H2C2"/>
    <property type="match status" value="1"/>
</dbReference>
<dbReference type="AlphaFoldDB" id="A0AA89BTC5"/>
<dbReference type="SUPFAM" id="SSF47353">
    <property type="entry name" value="Retrovirus capsid dimerization domain-like"/>
    <property type="match status" value="1"/>
</dbReference>
<evidence type="ECO:0000259" key="3">
    <source>
        <dbReference type="PROSITE" id="PS50158"/>
    </source>
</evidence>
<keyword evidence="1" id="KW-0862">Zinc</keyword>
<feature type="domain" description="CCHC-type" evidence="3">
    <location>
        <begin position="313"/>
        <end position="329"/>
    </location>
</feature>
<evidence type="ECO:0000313" key="5">
    <source>
        <dbReference type="Proteomes" id="UP001186944"/>
    </source>
</evidence>
<dbReference type="SMART" id="SM00343">
    <property type="entry name" value="ZnF_C2HC"/>
    <property type="match status" value="1"/>
</dbReference>
<keyword evidence="2" id="KW-0175">Coiled coil</keyword>
<keyword evidence="1" id="KW-0863">Zinc-finger</keyword>
<protein>
    <recommendedName>
        <fullName evidence="3">CCHC-type domain-containing protein</fullName>
    </recommendedName>
</protein>
<dbReference type="InterPro" id="IPR036875">
    <property type="entry name" value="Znf_CCHC_sf"/>
</dbReference>
<comment type="caution">
    <text evidence="4">The sequence shown here is derived from an EMBL/GenBank/DDBJ whole genome shotgun (WGS) entry which is preliminary data.</text>
</comment>
<evidence type="ECO:0000313" key="4">
    <source>
        <dbReference type="EMBL" id="KAK3086581.1"/>
    </source>
</evidence>
<dbReference type="Gene3D" id="3.30.420.10">
    <property type="entry name" value="Ribonuclease H-like superfamily/Ribonuclease H"/>
    <property type="match status" value="1"/>
</dbReference>
<keyword evidence="5" id="KW-1185">Reference proteome</keyword>
<evidence type="ECO:0000256" key="1">
    <source>
        <dbReference type="PROSITE-ProRule" id="PRU00047"/>
    </source>
</evidence>
<dbReference type="PANTHER" id="PTHR46888">
    <property type="entry name" value="ZINC KNUCKLE DOMAINCONTAINING PROTEIN-RELATED"/>
    <property type="match status" value="1"/>
</dbReference>
<dbReference type="PROSITE" id="PS50158">
    <property type="entry name" value="ZF_CCHC"/>
    <property type="match status" value="1"/>
</dbReference>
<dbReference type="InterPro" id="IPR036397">
    <property type="entry name" value="RNaseH_sf"/>
</dbReference>
<dbReference type="SUPFAM" id="SSF57756">
    <property type="entry name" value="Retrovirus zinc finger-like domains"/>
    <property type="match status" value="1"/>
</dbReference>
<keyword evidence="1" id="KW-0479">Metal-binding</keyword>
<dbReference type="PANTHER" id="PTHR46888:SF1">
    <property type="entry name" value="RIBONUCLEASE H"/>
    <property type="match status" value="1"/>
</dbReference>
<gene>
    <name evidence="4" type="ORF">FSP39_020573</name>
</gene>
<dbReference type="InterPro" id="IPR001878">
    <property type="entry name" value="Znf_CCHC"/>
</dbReference>
<reference evidence="4" key="1">
    <citation type="submission" date="2019-08" db="EMBL/GenBank/DDBJ databases">
        <title>The improved chromosome-level genome for the pearl oyster Pinctada fucata martensii using PacBio sequencing and Hi-C.</title>
        <authorList>
            <person name="Zheng Z."/>
        </authorList>
    </citation>
    <scope>NUCLEOTIDE SEQUENCE</scope>
    <source>
        <strain evidence="4">ZZ-2019</strain>
        <tissue evidence="4">Adductor muscle</tissue>
    </source>
</reference>
<dbReference type="Pfam" id="PF00098">
    <property type="entry name" value="zf-CCHC"/>
    <property type="match status" value="1"/>
</dbReference>
<accession>A0AA89BTC5</accession>
<organism evidence="4 5">
    <name type="scientific">Pinctada imbricata</name>
    <name type="common">Atlantic pearl-oyster</name>
    <name type="synonym">Pinctada martensii</name>
    <dbReference type="NCBI Taxonomy" id="66713"/>
    <lineage>
        <taxon>Eukaryota</taxon>
        <taxon>Metazoa</taxon>
        <taxon>Spiralia</taxon>
        <taxon>Lophotrochozoa</taxon>
        <taxon>Mollusca</taxon>
        <taxon>Bivalvia</taxon>
        <taxon>Autobranchia</taxon>
        <taxon>Pteriomorphia</taxon>
        <taxon>Pterioida</taxon>
        <taxon>Pterioidea</taxon>
        <taxon>Pteriidae</taxon>
        <taxon>Pinctada</taxon>
    </lineage>
</organism>
<dbReference type="EMBL" id="VSWD01000012">
    <property type="protein sequence ID" value="KAK3086581.1"/>
    <property type="molecule type" value="Genomic_DNA"/>
</dbReference>
<dbReference type="FunFam" id="1.10.340.70:FF:000001">
    <property type="entry name" value="Retrovirus-related Pol polyprotein from transposon gypsy-like Protein"/>
    <property type="match status" value="1"/>
</dbReference>
<dbReference type="Pfam" id="PF02023">
    <property type="entry name" value="SCAN"/>
    <property type="match status" value="1"/>
</dbReference>
<dbReference type="GO" id="GO:0008270">
    <property type="term" value="F:zinc ion binding"/>
    <property type="evidence" value="ECO:0007669"/>
    <property type="project" value="UniProtKB-KW"/>
</dbReference>
<dbReference type="Gene3D" id="4.10.60.10">
    <property type="entry name" value="Zinc finger, CCHC-type"/>
    <property type="match status" value="1"/>
</dbReference>
<dbReference type="Proteomes" id="UP001186944">
    <property type="component" value="Unassembled WGS sequence"/>
</dbReference>